<dbReference type="Gene3D" id="1.20.1250.20">
    <property type="entry name" value="MFS general substrate transporter like domains"/>
    <property type="match status" value="1"/>
</dbReference>
<feature type="transmembrane region" description="Helical" evidence="6">
    <location>
        <begin position="407"/>
        <end position="432"/>
    </location>
</feature>
<dbReference type="PANTHER" id="PTHR23502:SF182">
    <property type="entry name" value="POLYAMINE TRANSPORTER, PUTATIVE-RELATED"/>
    <property type="match status" value="1"/>
</dbReference>
<dbReference type="SUPFAM" id="SSF103473">
    <property type="entry name" value="MFS general substrate transporter"/>
    <property type="match status" value="1"/>
</dbReference>
<dbReference type="GO" id="GO:0000297">
    <property type="term" value="F:spermine transmembrane transporter activity"/>
    <property type="evidence" value="ECO:0007669"/>
    <property type="project" value="TreeGrafter"/>
</dbReference>
<organism evidence="8 9">
    <name type="scientific">Saxophila tyrrhenica</name>
    <dbReference type="NCBI Taxonomy" id="1690608"/>
    <lineage>
        <taxon>Eukaryota</taxon>
        <taxon>Fungi</taxon>
        <taxon>Dikarya</taxon>
        <taxon>Ascomycota</taxon>
        <taxon>Pezizomycotina</taxon>
        <taxon>Dothideomycetes</taxon>
        <taxon>Dothideomycetidae</taxon>
        <taxon>Mycosphaerellales</taxon>
        <taxon>Extremaceae</taxon>
        <taxon>Saxophila</taxon>
    </lineage>
</organism>
<keyword evidence="2 6" id="KW-0812">Transmembrane</keyword>
<feature type="region of interest" description="Disordered" evidence="5">
    <location>
        <begin position="1"/>
        <end position="29"/>
    </location>
</feature>
<dbReference type="PROSITE" id="PS50850">
    <property type="entry name" value="MFS"/>
    <property type="match status" value="1"/>
</dbReference>
<keyword evidence="4 6" id="KW-0472">Membrane</keyword>
<dbReference type="EMBL" id="JAVRRT010000020">
    <property type="protein sequence ID" value="KAK5164372.1"/>
    <property type="molecule type" value="Genomic_DNA"/>
</dbReference>
<evidence type="ECO:0000256" key="4">
    <source>
        <dbReference type="ARBA" id="ARBA00023136"/>
    </source>
</evidence>
<feature type="transmembrane region" description="Helical" evidence="6">
    <location>
        <begin position="333"/>
        <end position="355"/>
    </location>
</feature>
<dbReference type="InterPro" id="IPR036259">
    <property type="entry name" value="MFS_trans_sf"/>
</dbReference>
<name>A0AAV9NZL1_9PEZI</name>
<evidence type="ECO:0000313" key="9">
    <source>
        <dbReference type="Proteomes" id="UP001337655"/>
    </source>
</evidence>
<evidence type="ECO:0000259" key="7">
    <source>
        <dbReference type="PROSITE" id="PS50850"/>
    </source>
</evidence>
<feature type="transmembrane region" description="Helical" evidence="6">
    <location>
        <begin position="226"/>
        <end position="246"/>
    </location>
</feature>
<feature type="transmembrane region" description="Helical" evidence="6">
    <location>
        <begin position="192"/>
        <end position="214"/>
    </location>
</feature>
<feature type="transmembrane region" description="Helical" evidence="6">
    <location>
        <begin position="62"/>
        <end position="82"/>
    </location>
</feature>
<gene>
    <name evidence="8" type="ORF">LTR77_010068</name>
</gene>
<evidence type="ECO:0000256" key="1">
    <source>
        <dbReference type="ARBA" id="ARBA00004141"/>
    </source>
</evidence>
<feature type="transmembrane region" description="Helical" evidence="6">
    <location>
        <begin position="473"/>
        <end position="497"/>
    </location>
</feature>
<proteinExistence type="predicted"/>
<feature type="transmembrane region" description="Helical" evidence="6">
    <location>
        <begin position="102"/>
        <end position="121"/>
    </location>
</feature>
<sequence length="532" mass="57464">MEMLRPIQPASRFSEDGMDRSDDPKAPHEPMLASAQLSHTMDPSDPECPKNWPLHRKLYTSFAAWMMAASVAYGLTCYTIAIPQVTASFDFNPSGSATYLPVGPISGYSVYFFGIVFAPIWTPHVAERIGRSIIYLTALPLCGVFLLGAGFSQTFAGVAILRFLAGLSGGPCLVLLEGTFADIWSAETTNTYYAFQVLAQFFGTALGPIIGGYLVEATDGWRWTQWISAAVCGAVWVFGIGISETYQREIPRRLAKRAGRVLEQDPALSGVTFGEMFRITVLDPIRQVFTEPVVALCTFMLIFNFAVVLQFFITVPVALGSAPPAGPGWTPSQVGRAFTSAIAGSGLAALVVVMIDQVTTGSLMKRNMPTFAQVEYRLIPAMLGPLLVTAGLFWIGATVGNPSFPPIVPIAGTGVLVWGVAMVIMSIIPYLFDAFPPAGTLSALTAAASARLLFAGALPLVILQFFTGVTPKWALFIFGFISIPMWVIPFVLFRYGAILREKSRYSKVSNIMGHEEERMSAMGGETAYDNGA</sequence>
<feature type="transmembrane region" description="Helical" evidence="6">
    <location>
        <begin position="159"/>
        <end position="180"/>
    </location>
</feature>
<dbReference type="AlphaFoldDB" id="A0AAV9NZL1"/>
<dbReference type="InterPro" id="IPR011701">
    <property type="entry name" value="MFS"/>
</dbReference>
<evidence type="ECO:0000256" key="6">
    <source>
        <dbReference type="SAM" id="Phobius"/>
    </source>
</evidence>
<feature type="transmembrane region" description="Helical" evidence="6">
    <location>
        <begin position="293"/>
        <end position="313"/>
    </location>
</feature>
<feature type="transmembrane region" description="Helical" evidence="6">
    <location>
        <begin position="376"/>
        <end position="395"/>
    </location>
</feature>
<feature type="domain" description="Major facilitator superfamily (MFS) profile" evidence="7">
    <location>
        <begin position="60"/>
        <end position="497"/>
    </location>
</feature>
<protein>
    <recommendedName>
        <fullName evidence="7">Major facilitator superfamily (MFS) profile domain-containing protein</fullName>
    </recommendedName>
</protein>
<dbReference type="GO" id="GO:0005886">
    <property type="term" value="C:plasma membrane"/>
    <property type="evidence" value="ECO:0007669"/>
    <property type="project" value="TreeGrafter"/>
</dbReference>
<evidence type="ECO:0000256" key="3">
    <source>
        <dbReference type="ARBA" id="ARBA00022989"/>
    </source>
</evidence>
<evidence type="ECO:0000313" key="8">
    <source>
        <dbReference type="EMBL" id="KAK5164372.1"/>
    </source>
</evidence>
<comment type="caution">
    <text evidence="8">The sequence shown here is derived from an EMBL/GenBank/DDBJ whole genome shotgun (WGS) entry which is preliminary data.</text>
</comment>
<dbReference type="GeneID" id="89931398"/>
<evidence type="ECO:0000256" key="5">
    <source>
        <dbReference type="SAM" id="MobiDB-lite"/>
    </source>
</evidence>
<dbReference type="Pfam" id="PF07690">
    <property type="entry name" value="MFS_1"/>
    <property type="match status" value="1"/>
</dbReference>
<dbReference type="GO" id="GO:0015606">
    <property type="term" value="F:spermidine transmembrane transporter activity"/>
    <property type="evidence" value="ECO:0007669"/>
    <property type="project" value="TreeGrafter"/>
</dbReference>
<dbReference type="RefSeq" id="XP_064654665.1">
    <property type="nucleotide sequence ID" value="XM_064807292.1"/>
</dbReference>
<dbReference type="PANTHER" id="PTHR23502">
    <property type="entry name" value="MAJOR FACILITATOR SUPERFAMILY"/>
    <property type="match status" value="1"/>
</dbReference>
<accession>A0AAV9NZL1</accession>
<feature type="transmembrane region" description="Helical" evidence="6">
    <location>
        <begin position="133"/>
        <end position="153"/>
    </location>
</feature>
<feature type="transmembrane region" description="Helical" evidence="6">
    <location>
        <begin position="444"/>
        <end position="467"/>
    </location>
</feature>
<dbReference type="Proteomes" id="UP001337655">
    <property type="component" value="Unassembled WGS sequence"/>
</dbReference>
<feature type="compositionally biased region" description="Basic and acidic residues" evidence="5">
    <location>
        <begin position="13"/>
        <end position="28"/>
    </location>
</feature>
<dbReference type="InterPro" id="IPR020846">
    <property type="entry name" value="MFS_dom"/>
</dbReference>
<reference evidence="8 9" key="1">
    <citation type="submission" date="2023-08" db="EMBL/GenBank/DDBJ databases">
        <title>Black Yeasts Isolated from many extreme environments.</title>
        <authorList>
            <person name="Coleine C."/>
            <person name="Stajich J.E."/>
            <person name="Selbmann L."/>
        </authorList>
    </citation>
    <scope>NUCLEOTIDE SEQUENCE [LARGE SCALE GENOMIC DNA]</scope>
    <source>
        <strain evidence="8 9">CCFEE 5935</strain>
    </source>
</reference>
<evidence type="ECO:0000256" key="2">
    <source>
        <dbReference type="ARBA" id="ARBA00022692"/>
    </source>
</evidence>
<keyword evidence="9" id="KW-1185">Reference proteome</keyword>
<keyword evidence="3 6" id="KW-1133">Transmembrane helix</keyword>
<comment type="subcellular location">
    <subcellularLocation>
        <location evidence="1">Membrane</location>
        <topology evidence="1">Multi-pass membrane protein</topology>
    </subcellularLocation>
</comment>